<protein>
    <submittedName>
        <fullName evidence="4">Carboxyl transferase domain-containing protein</fullName>
    </submittedName>
</protein>
<feature type="domain" description="CoA carboxyltransferase C-terminal" evidence="3">
    <location>
        <begin position="296"/>
        <end position="525"/>
    </location>
</feature>
<gene>
    <name evidence="4" type="ORF">WG622_16140</name>
</gene>
<evidence type="ECO:0000313" key="4">
    <source>
        <dbReference type="EMBL" id="MEJ5219788.1"/>
    </source>
</evidence>
<evidence type="ECO:0000256" key="1">
    <source>
        <dbReference type="SAM" id="MobiDB-lite"/>
    </source>
</evidence>
<evidence type="ECO:0000259" key="2">
    <source>
        <dbReference type="PROSITE" id="PS50980"/>
    </source>
</evidence>
<evidence type="ECO:0000313" key="5">
    <source>
        <dbReference type="Proteomes" id="UP001368270"/>
    </source>
</evidence>
<dbReference type="InterPro" id="IPR029045">
    <property type="entry name" value="ClpP/crotonase-like_dom_sf"/>
</dbReference>
<organism evidence="4 5">
    <name type="scientific">Cognatishimia coralii</name>
    <dbReference type="NCBI Taxonomy" id="3083254"/>
    <lineage>
        <taxon>Bacteria</taxon>
        <taxon>Pseudomonadati</taxon>
        <taxon>Pseudomonadota</taxon>
        <taxon>Alphaproteobacteria</taxon>
        <taxon>Rhodobacterales</taxon>
        <taxon>Paracoccaceae</taxon>
        <taxon>Cognatishimia</taxon>
    </lineage>
</organism>
<reference evidence="4 5" key="1">
    <citation type="submission" date="2024-03" db="EMBL/GenBank/DDBJ databases">
        <title>Cognatishimia coralii sp. nov., a marine bacterium isolated from coral surrounding seawater.</title>
        <authorList>
            <person name="Liu X."/>
            <person name="Liu S."/>
            <person name="Sun H."/>
            <person name="Zhang Y."/>
        </authorList>
    </citation>
    <scope>NUCLEOTIDE SEQUENCE [LARGE SCALE GENOMIC DNA]</scope>
    <source>
        <strain evidence="4 5">D5M38</strain>
    </source>
</reference>
<keyword evidence="5" id="KW-1185">Reference proteome</keyword>
<dbReference type="InterPro" id="IPR011762">
    <property type="entry name" value="COA_CT_N"/>
</dbReference>
<dbReference type="SUPFAM" id="SSF52096">
    <property type="entry name" value="ClpP/crotonase"/>
    <property type="match status" value="2"/>
</dbReference>
<dbReference type="InterPro" id="IPR034733">
    <property type="entry name" value="AcCoA_carboxyl_beta"/>
</dbReference>
<feature type="domain" description="CoA carboxyltransferase N-terminal" evidence="2">
    <location>
        <begin position="25"/>
        <end position="282"/>
    </location>
</feature>
<name>A0ABU8QK36_9RHOB</name>
<dbReference type="GO" id="GO:0016740">
    <property type="term" value="F:transferase activity"/>
    <property type="evidence" value="ECO:0007669"/>
    <property type="project" value="UniProtKB-KW"/>
</dbReference>
<evidence type="ECO:0000259" key="3">
    <source>
        <dbReference type="PROSITE" id="PS50989"/>
    </source>
</evidence>
<dbReference type="PROSITE" id="PS50980">
    <property type="entry name" value="COA_CT_NTER"/>
    <property type="match status" value="1"/>
</dbReference>
<dbReference type="EMBL" id="JBBGAZ010000012">
    <property type="protein sequence ID" value="MEJ5219788.1"/>
    <property type="molecule type" value="Genomic_DNA"/>
</dbReference>
<dbReference type="InterPro" id="IPR011763">
    <property type="entry name" value="COA_CT_C"/>
</dbReference>
<comment type="caution">
    <text evidence="4">The sequence shown here is derived from an EMBL/GenBank/DDBJ whole genome shotgun (WGS) entry which is preliminary data.</text>
</comment>
<keyword evidence="4" id="KW-0808">Transferase</keyword>
<proteinExistence type="predicted"/>
<dbReference type="Gene3D" id="3.90.226.10">
    <property type="entry name" value="2-enoyl-CoA Hydratase, Chain A, domain 1"/>
    <property type="match status" value="2"/>
</dbReference>
<dbReference type="InterPro" id="IPR045190">
    <property type="entry name" value="MCCB/AccD1-like"/>
</dbReference>
<sequence>MNQNVKPAATELSDADEAQLNAEAFEQLLKELRSRRAASRRGGSDAARQKHLDRGKMLVRERIDALIDPGSPFLELADLAGAELYGDRVPPGAGIVTGVGMIAGQACMIIANDATVKGGTYFGMTCRKHVRAQKFAWTNRLPCVTLVDSGGAFLPDQANIFPDEGLFGSIFHNQVGMSADGIPQIAVVLGACTAGGAYIPALCDEIVIVRGQGFMYLAGPQLVQAATGEKVDPEALGGAEMHSQVSGVTDHMAENDAHALAITRDIVAELPARPAPIRPRTSPEAPALPPGAMHGLINRDPRRPNDTREILRGILDGGDLQEFKAGYGKTLITGFARIGGYQVGVLANNGVLFTESANKATHFIQMCCQRNIPLVFFADVSGFMVGREAEVNGIAKAGAKFITAMSSATVPKYTVIIGGSYGAGYLAMCGRAFRPNAMFMWPNGRAAIMGPDQAATTLALVKRQGFESQGRDWTAEEEEAFKAPIRQEYETFASAFNFARNLWVDGVIEPDETAPVLSLLLEISASVPAGPTRFGVFRT</sequence>
<dbReference type="RefSeq" id="WP_274576787.1">
    <property type="nucleotide sequence ID" value="NZ_JBBGAZ010000012.1"/>
</dbReference>
<dbReference type="PROSITE" id="PS50989">
    <property type="entry name" value="COA_CT_CTER"/>
    <property type="match status" value="1"/>
</dbReference>
<dbReference type="PANTHER" id="PTHR22855:SF13">
    <property type="entry name" value="METHYLCROTONOYL-COA CARBOXYLASE BETA CHAIN, MITOCHONDRIAL"/>
    <property type="match status" value="1"/>
</dbReference>
<dbReference type="PANTHER" id="PTHR22855">
    <property type="entry name" value="ACETYL, PROPIONYL, PYRUVATE, AND GLUTACONYL CARBOXYLASE-RELATED"/>
    <property type="match status" value="1"/>
</dbReference>
<accession>A0ABU8QK36</accession>
<dbReference type="Pfam" id="PF01039">
    <property type="entry name" value="Carboxyl_trans"/>
    <property type="match status" value="1"/>
</dbReference>
<feature type="region of interest" description="Disordered" evidence="1">
    <location>
        <begin position="274"/>
        <end position="304"/>
    </location>
</feature>
<dbReference type="Proteomes" id="UP001368270">
    <property type="component" value="Unassembled WGS sequence"/>
</dbReference>